<keyword evidence="1" id="KW-0812">Transmembrane</keyword>
<keyword evidence="1" id="KW-1133">Transmembrane helix</keyword>
<gene>
    <name evidence="2" type="ORF">D3871_02240</name>
</gene>
<feature type="transmembrane region" description="Helical" evidence="1">
    <location>
        <begin position="29"/>
        <end position="48"/>
    </location>
</feature>
<dbReference type="AlphaFoldDB" id="A0A3A3FSL5"/>
<dbReference type="EMBL" id="QYUO01000001">
    <property type="protein sequence ID" value="RJF97478.1"/>
    <property type="molecule type" value="Genomic_DNA"/>
</dbReference>
<keyword evidence="3" id="KW-1185">Reference proteome</keyword>
<dbReference type="OrthoDB" id="15401at2"/>
<accession>A0A3A3FSL5</accession>
<dbReference type="Proteomes" id="UP000265955">
    <property type="component" value="Unassembled WGS sequence"/>
</dbReference>
<sequence>MLYLTLVVPIFIIISLYMTVDSWFMKRPWVLLLMGFVTASFGLGIKAIPLTLKSFEASAFEITFLEIAASALDPTLLALAGGLIASAFILKIQHDYDNVSAENKESFARAEEHKNEAVEYANELARVRPTLSEEEYERRQRELEFKRELAIWAMQNAKAAYRRLEGRGWSKSR</sequence>
<evidence type="ECO:0000256" key="1">
    <source>
        <dbReference type="SAM" id="Phobius"/>
    </source>
</evidence>
<feature type="transmembrane region" description="Helical" evidence="1">
    <location>
        <begin position="6"/>
        <end position="24"/>
    </location>
</feature>
<protein>
    <submittedName>
        <fullName evidence="2">Uncharacterized protein</fullName>
    </submittedName>
</protein>
<organism evidence="2 3">
    <name type="scientific">Noviherbaspirillum saxi</name>
    <dbReference type="NCBI Taxonomy" id="2320863"/>
    <lineage>
        <taxon>Bacteria</taxon>
        <taxon>Pseudomonadati</taxon>
        <taxon>Pseudomonadota</taxon>
        <taxon>Betaproteobacteria</taxon>
        <taxon>Burkholderiales</taxon>
        <taxon>Oxalobacteraceae</taxon>
        <taxon>Noviherbaspirillum</taxon>
    </lineage>
</organism>
<proteinExistence type="predicted"/>
<comment type="caution">
    <text evidence="2">The sequence shown here is derived from an EMBL/GenBank/DDBJ whole genome shotgun (WGS) entry which is preliminary data.</text>
</comment>
<evidence type="ECO:0000313" key="2">
    <source>
        <dbReference type="EMBL" id="RJF97478.1"/>
    </source>
</evidence>
<evidence type="ECO:0000313" key="3">
    <source>
        <dbReference type="Proteomes" id="UP000265955"/>
    </source>
</evidence>
<name>A0A3A3FSL5_9BURK</name>
<feature type="transmembrane region" description="Helical" evidence="1">
    <location>
        <begin position="68"/>
        <end position="90"/>
    </location>
</feature>
<keyword evidence="1" id="KW-0472">Membrane</keyword>
<dbReference type="RefSeq" id="WP_119767427.1">
    <property type="nucleotide sequence ID" value="NZ_QYUO01000001.1"/>
</dbReference>
<reference evidence="3" key="1">
    <citation type="submission" date="2018-09" db="EMBL/GenBank/DDBJ databases">
        <authorList>
            <person name="Zhu H."/>
        </authorList>
    </citation>
    <scope>NUCLEOTIDE SEQUENCE [LARGE SCALE GENOMIC DNA]</scope>
    <source>
        <strain evidence="3">K1R23-30</strain>
    </source>
</reference>